<accession>D7LW21</accession>
<dbReference type="CDD" id="cd00121">
    <property type="entry name" value="MATH"/>
    <property type="match status" value="1"/>
</dbReference>
<evidence type="ECO:0000259" key="3">
    <source>
        <dbReference type="PROSITE" id="PS50144"/>
    </source>
</evidence>
<evidence type="ECO:0000256" key="2">
    <source>
        <dbReference type="SAM" id="Coils"/>
    </source>
</evidence>
<protein>
    <recommendedName>
        <fullName evidence="3">MATH domain-containing protein</fullName>
    </recommendedName>
</protein>
<dbReference type="InterPro" id="IPR008974">
    <property type="entry name" value="TRAF-like"/>
</dbReference>
<evidence type="ECO:0000256" key="1">
    <source>
        <dbReference type="ARBA" id="ARBA00023054"/>
    </source>
</evidence>
<gene>
    <name evidence="4" type="ORF">ARALYDRAFT_907302</name>
</gene>
<dbReference type="PANTHER" id="PTHR46236:SF21">
    <property type="entry name" value="TRAF-LIKE FAMILY PROTEIN-RELATED"/>
    <property type="match status" value="1"/>
</dbReference>
<evidence type="ECO:0000313" key="4">
    <source>
        <dbReference type="EMBL" id="EFH54461.1"/>
    </source>
</evidence>
<dbReference type="Pfam" id="PF22486">
    <property type="entry name" value="MATH_2"/>
    <property type="match status" value="1"/>
</dbReference>
<sequence>MNVLLSISCITHKLCQSPQELSNDDLSDVDIALTYMTDAGFNMDWLEKKLEEVKEKKEKEEACLTRLQEMEESIKPLKQEFLKQEAEIDKEKAELLAARLDCQDSSSRSIRKQVNNTFTWVIKNVSTLQGQEVRSEIFVVGGCKWRLIAYPEVNNVDGYLSLSVYLDVPDCCESLPSGWKRHAKFSLTIVNQISEEFSQLQETQQWFDQNAPGWGFPPMLNLKDVSDKHGGFLVNDEVMVAVAVDVLEVVGSLDAPEKSESMDIKGFQVLPSQVESVNRLFERHPDIASKFSIKNQSLKTAYMNVLLCLNETLHQSPKEISEDDLSDAVMRKLLWPT</sequence>
<name>D7LW21_ARALL</name>
<dbReference type="InterPro" id="IPR050804">
    <property type="entry name" value="MCC"/>
</dbReference>
<feature type="domain" description="MATH" evidence="3">
    <location>
        <begin position="115"/>
        <end position="244"/>
    </location>
</feature>
<feature type="coiled-coil region" evidence="2">
    <location>
        <begin position="43"/>
        <end position="103"/>
    </location>
</feature>
<dbReference type="PROSITE" id="PS50144">
    <property type="entry name" value="MATH"/>
    <property type="match status" value="1"/>
</dbReference>
<dbReference type="EMBL" id="GL348717">
    <property type="protein sequence ID" value="EFH54461.1"/>
    <property type="molecule type" value="Genomic_DNA"/>
</dbReference>
<dbReference type="eggNOG" id="KOG1987">
    <property type="taxonomic scope" value="Eukaryota"/>
</dbReference>
<dbReference type="HOGENOM" id="CLU_824758_0_0_1"/>
<proteinExistence type="predicted"/>
<evidence type="ECO:0000313" key="5">
    <source>
        <dbReference type="Proteomes" id="UP000008694"/>
    </source>
</evidence>
<dbReference type="SUPFAM" id="SSF49599">
    <property type="entry name" value="TRAF domain-like"/>
    <property type="match status" value="1"/>
</dbReference>
<dbReference type="Gramene" id="scaffold_503006.1">
    <property type="protein sequence ID" value="scaffold_503006.1"/>
    <property type="gene ID" value="scaffold_503006.1"/>
</dbReference>
<organism evidence="5">
    <name type="scientific">Arabidopsis lyrata subsp. lyrata</name>
    <name type="common">Lyre-leaved rock-cress</name>
    <dbReference type="NCBI Taxonomy" id="81972"/>
    <lineage>
        <taxon>Eukaryota</taxon>
        <taxon>Viridiplantae</taxon>
        <taxon>Streptophyta</taxon>
        <taxon>Embryophyta</taxon>
        <taxon>Tracheophyta</taxon>
        <taxon>Spermatophyta</taxon>
        <taxon>Magnoliopsida</taxon>
        <taxon>eudicotyledons</taxon>
        <taxon>Gunneridae</taxon>
        <taxon>Pentapetalae</taxon>
        <taxon>rosids</taxon>
        <taxon>malvids</taxon>
        <taxon>Brassicales</taxon>
        <taxon>Brassicaceae</taxon>
        <taxon>Camelineae</taxon>
        <taxon>Arabidopsis</taxon>
    </lineage>
</organism>
<keyword evidence="1 2" id="KW-0175">Coiled coil</keyword>
<reference evidence="4" key="1">
    <citation type="submission" date="2009-11" db="EMBL/GenBank/DDBJ databases">
        <authorList>
            <consortium name="US DOE Joint Genome Institute (JGI-PGF)"/>
            <person name="Ottilar R."/>
            <person name="Schmutz J."/>
            <person name="Salamov A."/>
            <person name="Cheng J.F."/>
            <person name="Lucas S."/>
            <person name="Pitluck S."/>
            <person name="Gundlach H."/>
            <person name="Guo Y."/>
            <person name="Haberer G."/>
            <person name="Nasrallah J."/>
            <person name="Mayer K.F.X."/>
            <person name="van de Peer Y."/>
            <person name="Weigel D."/>
            <person name="Grigoriev I.V."/>
        </authorList>
    </citation>
    <scope>NUCLEOTIDE SEQUENCE</scope>
</reference>
<keyword evidence="5" id="KW-1185">Reference proteome</keyword>
<reference evidence="4" key="2">
    <citation type="submission" date="2010-06" db="EMBL/GenBank/DDBJ databases">
        <title>The basis of rapid genome size change in Arabidopsis.</title>
        <authorList>
            <consortium name="US DOE Joint Genome Institute (JGI-PGF)"/>
            <person name="Bakker E."/>
            <person name="Bergelson J."/>
            <person name="Cheng J.Fang."/>
            <person name="Clark R.M."/>
            <person name="Fawcett J."/>
            <person name="Gaut B."/>
            <person name="Grigoriev I."/>
            <person name="Gundlach H."/>
            <person name="Guo Y."/>
            <person name="Haberer G."/>
            <person name="Hollister J."/>
            <person name="Hu T.T."/>
            <person name="Mayer K.F.X."/>
            <person name="Nasrallah J."/>
            <person name="Nordborg M."/>
            <person name="Otillar R."/>
            <person name="Pattyn P."/>
            <person name="Schmutz J."/>
            <person name="Spannagl M."/>
            <person name="van de Peer Y."/>
            <person name="Wang X."/>
            <person name="Weigel D."/>
            <person name="Yang L."/>
        </authorList>
    </citation>
    <scope>NUCLEOTIDE SEQUENCE</scope>
</reference>
<dbReference type="PANTHER" id="PTHR46236">
    <property type="entry name" value="TRAF-LIKE SUPERFAMILY PROTEIN"/>
    <property type="match status" value="1"/>
</dbReference>
<dbReference type="AlphaFoldDB" id="D7LW21"/>
<dbReference type="Proteomes" id="UP000008694">
    <property type="component" value="Unassembled WGS sequence"/>
</dbReference>
<dbReference type="InterPro" id="IPR002083">
    <property type="entry name" value="MATH/TRAF_dom"/>
</dbReference>
<dbReference type="SMART" id="SM00061">
    <property type="entry name" value="MATH"/>
    <property type="match status" value="1"/>
</dbReference>
<dbReference type="Gene3D" id="2.60.210.10">
    <property type="entry name" value="Apoptosis, Tumor Necrosis Factor Receptor Associated Protein 2, Chain A"/>
    <property type="match status" value="1"/>
</dbReference>